<organism evidence="2 3">
    <name type="scientific">Saprolegnia parasitica (strain CBS 223.65)</name>
    <dbReference type="NCBI Taxonomy" id="695850"/>
    <lineage>
        <taxon>Eukaryota</taxon>
        <taxon>Sar</taxon>
        <taxon>Stramenopiles</taxon>
        <taxon>Oomycota</taxon>
        <taxon>Saprolegniomycetes</taxon>
        <taxon>Saprolegniales</taxon>
        <taxon>Saprolegniaceae</taxon>
        <taxon>Saprolegnia</taxon>
    </lineage>
</organism>
<dbReference type="AlphaFoldDB" id="A0A067CTI1"/>
<dbReference type="VEuPathDB" id="FungiDB:SPRG_03030"/>
<dbReference type="RefSeq" id="XP_012197001.1">
    <property type="nucleotide sequence ID" value="XM_012341611.1"/>
</dbReference>
<dbReference type="KEGG" id="spar:SPRG_03030"/>
<reference evidence="2 3" key="1">
    <citation type="journal article" date="2013" name="PLoS Genet.">
        <title>Distinctive expansion of potential virulence genes in the genome of the oomycete fish pathogen Saprolegnia parasitica.</title>
        <authorList>
            <person name="Jiang R.H."/>
            <person name="de Bruijn I."/>
            <person name="Haas B.J."/>
            <person name="Belmonte R."/>
            <person name="Lobach L."/>
            <person name="Christie J."/>
            <person name="van den Ackerveken G."/>
            <person name="Bottin A."/>
            <person name="Bulone V."/>
            <person name="Diaz-Moreno S.M."/>
            <person name="Dumas B."/>
            <person name="Fan L."/>
            <person name="Gaulin E."/>
            <person name="Govers F."/>
            <person name="Grenville-Briggs L.J."/>
            <person name="Horner N.R."/>
            <person name="Levin J.Z."/>
            <person name="Mammella M."/>
            <person name="Meijer H.J."/>
            <person name="Morris P."/>
            <person name="Nusbaum C."/>
            <person name="Oome S."/>
            <person name="Phillips A.J."/>
            <person name="van Rooyen D."/>
            <person name="Rzeszutek E."/>
            <person name="Saraiva M."/>
            <person name="Secombes C.J."/>
            <person name="Seidl M.F."/>
            <person name="Snel B."/>
            <person name="Stassen J.H."/>
            <person name="Sykes S."/>
            <person name="Tripathy S."/>
            <person name="van den Berg H."/>
            <person name="Vega-Arreguin J.C."/>
            <person name="Wawra S."/>
            <person name="Young S.K."/>
            <person name="Zeng Q."/>
            <person name="Dieguez-Uribeondo J."/>
            <person name="Russ C."/>
            <person name="Tyler B.M."/>
            <person name="van West P."/>
        </authorList>
    </citation>
    <scope>NUCLEOTIDE SEQUENCE [LARGE SCALE GENOMIC DNA]</scope>
    <source>
        <strain evidence="2 3">CBS 223.65</strain>
    </source>
</reference>
<feature type="compositionally biased region" description="Low complexity" evidence="1">
    <location>
        <begin position="20"/>
        <end position="30"/>
    </location>
</feature>
<sequence>MASDDVSRASNDSEATVAFSSASPSPSASPLKTPHAVERAETPLDVVHHFRAAKPTAVVQWAATAHGILSQVQWARVAASVIECPVCKVRHDGPRHLAKHSNDCLLRMLMQYPAIFPSPRTERSPDLVRPTPLRADTVVVAEPLELNCLSVSAFHASESHLLKSLSRVSVSDHEPDFGSLSSSQLEHLCPPPLADSAHMLSQFTDAPLTSFVEESILAVGLKAVAKRHAAFDRTWSLVGFYHVVGTDSLQFEAVSDRDQDAIWDAHPELEAAIRRVRHRRSARDPKVFPCVGDPDMPTLDDIKSRLLQQYSTQQTV</sequence>
<evidence type="ECO:0000313" key="3">
    <source>
        <dbReference type="Proteomes" id="UP000030745"/>
    </source>
</evidence>
<name>A0A067CTI1_SAPPC</name>
<protein>
    <submittedName>
        <fullName evidence="2">Uncharacterized protein</fullName>
    </submittedName>
</protein>
<dbReference type="Proteomes" id="UP000030745">
    <property type="component" value="Unassembled WGS sequence"/>
</dbReference>
<dbReference type="GeneID" id="24125563"/>
<keyword evidence="3" id="KW-1185">Reference proteome</keyword>
<feature type="region of interest" description="Disordered" evidence="1">
    <location>
        <begin position="1"/>
        <end position="35"/>
    </location>
</feature>
<proteinExistence type="predicted"/>
<evidence type="ECO:0000256" key="1">
    <source>
        <dbReference type="SAM" id="MobiDB-lite"/>
    </source>
</evidence>
<evidence type="ECO:0000313" key="2">
    <source>
        <dbReference type="EMBL" id="KDO32555.1"/>
    </source>
</evidence>
<dbReference type="EMBL" id="KK583195">
    <property type="protein sequence ID" value="KDO32555.1"/>
    <property type="molecule type" value="Genomic_DNA"/>
</dbReference>
<dbReference type="OrthoDB" id="77819at2759"/>
<accession>A0A067CTI1</accession>
<gene>
    <name evidence="2" type="ORF">SPRG_03030</name>
</gene>